<evidence type="ECO:0000313" key="2">
    <source>
        <dbReference type="Proteomes" id="UP000271631"/>
    </source>
</evidence>
<reference evidence="1 2" key="1">
    <citation type="submission" date="2018-08" db="EMBL/GenBank/DDBJ databases">
        <title>Recombination of ecologically and evolutionarily significant loci maintains genetic cohesion in the Pseudomonas syringae species complex.</title>
        <authorList>
            <person name="Dillon M."/>
            <person name="Thakur S."/>
            <person name="Almeida R.N.D."/>
            <person name="Weir B.S."/>
            <person name="Guttman D.S."/>
        </authorList>
    </citation>
    <scope>NUCLEOTIDE SEQUENCE [LARGE SCALE GENOMIC DNA]</scope>
    <source>
        <strain evidence="1 2">ICMP 11281</strain>
    </source>
</reference>
<accession>A0A0N0WYQ6</accession>
<name>A0A0N0WYQ6_PSEYM</name>
<evidence type="ECO:0000313" key="1">
    <source>
        <dbReference type="EMBL" id="RMV27749.1"/>
    </source>
</evidence>
<sequence length="47" mass="5224">MLARYMQNAVWGGEGRIARKGLLAMTGDEWLWAVQSCIAHTPRVAHA</sequence>
<protein>
    <submittedName>
        <fullName evidence="1">Uncharacterized protein</fullName>
    </submittedName>
</protein>
<dbReference type="EMBL" id="RBUQ01000363">
    <property type="protein sequence ID" value="RMV27749.1"/>
    <property type="molecule type" value="Genomic_DNA"/>
</dbReference>
<comment type="caution">
    <text evidence="1">The sequence shown here is derived from an EMBL/GenBank/DDBJ whole genome shotgun (WGS) entry which is preliminary data.</text>
</comment>
<organism evidence="1 2">
    <name type="scientific">Pseudomonas syringae pv. maculicola</name>
    <dbReference type="NCBI Taxonomy" id="59511"/>
    <lineage>
        <taxon>Bacteria</taxon>
        <taxon>Pseudomonadati</taxon>
        <taxon>Pseudomonadota</taxon>
        <taxon>Gammaproteobacteria</taxon>
        <taxon>Pseudomonadales</taxon>
        <taxon>Pseudomonadaceae</taxon>
        <taxon>Pseudomonas</taxon>
    </lineage>
</organism>
<dbReference type="AlphaFoldDB" id="A0A0N0WYQ6"/>
<dbReference type="Proteomes" id="UP000271631">
    <property type="component" value="Unassembled WGS sequence"/>
</dbReference>
<proteinExistence type="predicted"/>
<gene>
    <name evidence="1" type="ORF">ALP13_103620</name>
</gene>